<dbReference type="Gene3D" id="3.30.460.10">
    <property type="entry name" value="Beta Polymerase, domain 2"/>
    <property type="match status" value="1"/>
</dbReference>
<dbReference type="InterPro" id="IPR007344">
    <property type="entry name" value="GrpB/CoaE"/>
</dbReference>
<keyword evidence="2" id="KW-1185">Reference proteome</keyword>
<dbReference type="InterPro" id="IPR043519">
    <property type="entry name" value="NT_sf"/>
</dbReference>
<evidence type="ECO:0000313" key="2">
    <source>
        <dbReference type="Proteomes" id="UP000516160"/>
    </source>
</evidence>
<dbReference type="RefSeq" id="WP_213167948.1">
    <property type="nucleotide sequence ID" value="NZ_CP058559.1"/>
</dbReference>
<dbReference type="PANTHER" id="PTHR34822">
    <property type="entry name" value="GRPB DOMAIN PROTEIN (AFU_ORTHOLOGUE AFUA_1G01530)"/>
    <property type="match status" value="1"/>
</dbReference>
<dbReference type="KEGG" id="acae:HYG86_05645"/>
<proteinExistence type="predicted"/>
<sequence>MQKNSKRTIVVEPYNPKWKEEFLKIKAMLIPYIGDMIIDIVHVGSTSVEGLAAKPIIDFNIIIDSYEVFPLLEKELKKLGYNHDGDGGIKGRERFRRSFKDEFMNYHMYVCPKGSTEHLRQLAFRDYLRKNKKVTTEYAKLKMHLAEQYPHDIDNYIKGKSNFIEGIVRKASVQMWLS</sequence>
<reference evidence="1 2" key="1">
    <citation type="submission" date="2020-07" db="EMBL/GenBank/DDBJ databases">
        <title>Alkalicella. sp. LB2 genome.</title>
        <authorList>
            <person name="Postec A."/>
            <person name="Quemeneur M."/>
        </authorList>
    </citation>
    <scope>NUCLEOTIDE SEQUENCE [LARGE SCALE GENOMIC DNA]</scope>
    <source>
        <strain evidence="1 2">LB2</strain>
    </source>
</reference>
<accession>A0A7G9W6H9</accession>
<name>A0A7G9W6H9_ALKCA</name>
<evidence type="ECO:0000313" key="1">
    <source>
        <dbReference type="EMBL" id="QNO14291.1"/>
    </source>
</evidence>
<dbReference type="PANTHER" id="PTHR34822:SF1">
    <property type="entry name" value="GRPB FAMILY PROTEIN"/>
    <property type="match status" value="1"/>
</dbReference>
<organism evidence="1 2">
    <name type="scientific">Alkalicella caledoniensis</name>
    <dbReference type="NCBI Taxonomy" id="2731377"/>
    <lineage>
        <taxon>Bacteria</taxon>
        <taxon>Bacillati</taxon>
        <taxon>Bacillota</taxon>
        <taxon>Clostridia</taxon>
        <taxon>Eubacteriales</taxon>
        <taxon>Proteinivoracaceae</taxon>
        <taxon>Alkalicella</taxon>
    </lineage>
</organism>
<dbReference type="EMBL" id="CP058559">
    <property type="protein sequence ID" value="QNO14291.1"/>
    <property type="molecule type" value="Genomic_DNA"/>
</dbReference>
<dbReference type="AlphaFoldDB" id="A0A7G9W6H9"/>
<dbReference type="SUPFAM" id="SSF81301">
    <property type="entry name" value="Nucleotidyltransferase"/>
    <property type="match status" value="1"/>
</dbReference>
<dbReference type="Proteomes" id="UP000516160">
    <property type="component" value="Chromosome"/>
</dbReference>
<gene>
    <name evidence="1" type="ORF">HYG86_05645</name>
</gene>
<protein>
    <submittedName>
        <fullName evidence="1">GrpB family protein</fullName>
    </submittedName>
</protein>
<dbReference type="Pfam" id="PF04229">
    <property type="entry name" value="GrpB"/>
    <property type="match status" value="1"/>
</dbReference>